<dbReference type="Pfam" id="PF07690">
    <property type="entry name" value="MFS_1"/>
    <property type="match status" value="1"/>
</dbReference>
<dbReference type="EMBL" id="LPDO01000067">
    <property type="protein sequence ID" value="KVT54490.1"/>
    <property type="molecule type" value="Genomic_DNA"/>
</dbReference>
<reference evidence="7 8" key="1">
    <citation type="submission" date="2015-11" db="EMBL/GenBank/DDBJ databases">
        <title>Expanding the genomic diversity of Burkholderia species for the development of highly accurate diagnostics.</title>
        <authorList>
            <person name="Sahl J."/>
            <person name="Keim P."/>
            <person name="Wagner D."/>
        </authorList>
    </citation>
    <scope>NUCLEOTIDE SEQUENCE [LARGE SCALE GENOMIC DNA]</scope>
    <source>
        <strain evidence="7 8">MSMB1137WGS</strain>
    </source>
</reference>
<feature type="transmembrane region" description="Helical" evidence="5">
    <location>
        <begin position="352"/>
        <end position="381"/>
    </location>
</feature>
<evidence type="ECO:0000313" key="7">
    <source>
        <dbReference type="EMBL" id="KVT54490.1"/>
    </source>
</evidence>
<feature type="transmembrane region" description="Helical" evidence="5">
    <location>
        <begin position="169"/>
        <end position="190"/>
    </location>
</feature>
<proteinExistence type="predicted"/>
<dbReference type="SUPFAM" id="SSF103473">
    <property type="entry name" value="MFS general substrate transporter"/>
    <property type="match status" value="1"/>
</dbReference>
<dbReference type="InterPro" id="IPR036259">
    <property type="entry name" value="MFS_trans_sf"/>
</dbReference>
<name>A0AAW3NIV5_9BURK</name>
<organism evidence="7 8">
    <name type="scientific">Burkholderia ubonensis</name>
    <dbReference type="NCBI Taxonomy" id="101571"/>
    <lineage>
        <taxon>Bacteria</taxon>
        <taxon>Pseudomonadati</taxon>
        <taxon>Pseudomonadota</taxon>
        <taxon>Betaproteobacteria</taxon>
        <taxon>Burkholderiales</taxon>
        <taxon>Burkholderiaceae</taxon>
        <taxon>Burkholderia</taxon>
        <taxon>Burkholderia cepacia complex</taxon>
    </lineage>
</organism>
<feature type="domain" description="Major facilitator superfamily (MFS) profile" evidence="6">
    <location>
        <begin position="10"/>
        <end position="416"/>
    </location>
</feature>
<feature type="transmembrane region" description="Helical" evidence="5">
    <location>
        <begin position="318"/>
        <end position="340"/>
    </location>
</feature>
<comment type="subcellular location">
    <subcellularLocation>
        <location evidence="1">Membrane</location>
        <topology evidence="1">Multi-pass membrane protein</topology>
    </subcellularLocation>
</comment>
<dbReference type="Proteomes" id="UP000056732">
    <property type="component" value="Unassembled WGS sequence"/>
</dbReference>
<evidence type="ECO:0000256" key="4">
    <source>
        <dbReference type="ARBA" id="ARBA00023136"/>
    </source>
</evidence>
<evidence type="ECO:0000256" key="2">
    <source>
        <dbReference type="ARBA" id="ARBA00022692"/>
    </source>
</evidence>
<dbReference type="InterPro" id="IPR020846">
    <property type="entry name" value="MFS_dom"/>
</dbReference>
<dbReference type="PROSITE" id="PS50850">
    <property type="entry name" value="MFS"/>
    <property type="match status" value="1"/>
</dbReference>
<dbReference type="GO" id="GO:0016020">
    <property type="term" value="C:membrane"/>
    <property type="evidence" value="ECO:0007669"/>
    <property type="project" value="UniProtKB-SubCell"/>
</dbReference>
<feature type="transmembrane region" description="Helical" evidence="5">
    <location>
        <begin position="261"/>
        <end position="286"/>
    </location>
</feature>
<feature type="transmembrane region" description="Helical" evidence="5">
    <location>
        <begin position="12"/>
        <end position="32"/>
    </location>
</feature>
<dbReference type="Gene3D" id="1.20.1250.20">
    <property type="entry name" value="MFS general substrate transporter like domains"/>
    <property type="match status" value="2"/>
</dbReference>
<dbReference type="PANTHER" id="PTHR11662:SF399">
    <property type="entry name" value="FI19708P1-RELATED"/>
    <property type="match status" value="1"/>
</dbReference>
<protein>
    <submittedName>
        <fullName evidence="7">MFS transporter</fullName>
    </submittedName>
</protein>
<keyword evidence="4 5" id="KW-0472">Membrane</keyword>
<dbReference type="GO" id="GO:0022857">
    <property type="term" value="F:transmembrane transporter activity"/>
    <property type="evidence" value="ECO:0007669"/>
    <property type="project" value="InterPro"/>
</dbReference>
<feature type="transmembrane region" description="Helical" evidence="5">
    <location>
        <begin position="387"/>
        <end position="410"/>
    </location>
</feature>
<dbReference type="PANTHER" id="PTHR11662">
    <property type="entry name" value="SOLUTE CARRIER FAMILY 17"/>
    <property type="match status" value="1"/>
</dbReference>
<feature type="transmembrane region" description="Helical" evidence="5">
    <location>
        <begin position="110"/>
        <end position="129"/>
    </location>
</feature>
<feature type="transmembrane region" description="Helical" evidence="5">
    <location>
        <begin position="83"/>
        <end position="104"/>
    </location>
</feature>
<gene>
    <name evidence="7" type="ORF">WK53_04490</name>
</gene>
<feature type="transmembrane region" description="Helical" evidence="5">
    <location>
        <begin position="141"/>
        <end position="163"/>
    </location>
</feature>
<comment type="caution">
    <text evidence="7">The sequence shown here is derived from an EMBL/GenBank/DDBJ whole genome shotgun (WGS) entry which is preliminary data.</text>
</comment>
<feature type="transmembrane region" description="Helical" evidence="5">
    <location>
        <begin position="293"/>
        <end position="312"/>
    </location>
</feature>
<keyword evidence="3 5" id="KW-1133">Transmembrane helix</keyword>
<feature type="transmembrane region" description="Helical" evidence="5">
    <location>
        <begin position="52"/>
        <end position="76"/>
    </location>
</feature>
<dbReference type="InterPro" id="IPR050382">
    <property type="entry name" value="MFS_Na/Anion_cotransporter"/>
</dbReference>
<dbReference type="AlphaFoldDB" id="A0AAW3NIV5"/>
<sequence>MRSRSARWSGVFALFVVVAISYIDRINIAVLITDESFLRHFGMARDRAAQGALATAFMLGYGVSSLLLTPFCMAFLGMRRSLTCGLCFWGAINFASPVLSGYGMLLTSRVLLGVAEGPLLALASAYINAHFDTSENGKPNSLVNMGTGFGLAVGYPLVGYLVAGLQWKSTFHAIGLLNVALGIPFLLAFVRMPTSGLGTALPSTKAGAGARMREIVGGALGTRYLFTLTVLTSAMLAYLWGSSNWLPVYLKEVRGFSLKEMGWFASLPQYALMLGMLLGGFLIDALPRPRRPALFVVAGAGVAMFMLTAISVRNPNSAILGLVAANLCCGVLAPLIPATVQACAQAQHIAGAFGVVNGIGCLVAGFMPALMGAAIGAVSAFGGRDVGFFAGFALLVGAQCVVLACGMRLWMGERAQRAGALRTDGASG</sequence>
<feature type="transmembrane region" description="Helical" evidence="5">
    <location>
        <begin position="221"/>
        <end position="241"/>
    </location>
</feature>
<dbReference type="InterPro" id="IPR011701">
    <property type="entry name" value="MFS"/>
</dbReference>
<evidence type="ECO:0000256" key="3">
    <source>
        <dbReference type="ARBA" id="ARBA00022989"/>
    </source>
</evidence>
<evidence type="ECO:0000259" key="6">
    <source>
        <dbReference type="PROSITE" id="PS50850"/>
    </source>
</evidence>
<keyword evidence="2 5" id="KW-0812">Transmembrane</keyword>
<dbReference type="RefSeq" id="WP_059929593.1">
    <property type="nucleotide sequence ID" value="NZ_LPDO01000067.1"/>
</dbReference>
<evidence type="ECO:0000313" key="8">
    <source>
        <dbReference type="Proteomes" id="UP000056732"/>
    </source>
</evidence>
<evidence type="ECO:0000256" key="5">
    <source>
        <dbReference type="SAM" id="Phobius"/>
    </source>
</evidence>
<evidence type="ECO:0000256" key="1">
    <source>
        <dbReference type="ARBA" id="ARBA00004141"/>
    </source>
</evidence>
<accession>A0AAW3NIV5</accession>